<reference evidence="1 2" key="1">
    <citation type="submission" date="2017-06" db="EMBL/GenBank/DDBJ databases">
        <title>Cmopartive genomic analysis of Ambrosia Fusariam Clade fungi.</title>
        <authorList>
            <person name="Stajich J.E."/>
            <person name="Carrillo J."/>
            <person name="Kijimoto T."/>
            <person name="Eskalen A."/>
            <person name="O'Donnell K."/>
            <person name="Kasson M."/>
        </authorList>
    </citation>
    <scope>NUCLEOTIDE SEQUENCE [LARGE SCALE GENOMIC DNA]</scope>
    <source>
        <strain evidence="1 2">NRRL 20438</strain>
    </source>
</reference>
<organism evidence="1 2">
    <name type="scientific">Fusarium ambrosium</name>
    <dbReference type="NCBI Taxonomy" id="131363"/>
    <lineage>
        <taxon>Eukaryota</taxon>
        <taxon>Fungi</taxon>
        <taxon>Dikarya</taxon>
        <taxon>Ascomycota</taxon>
        <taxon>Pezizomycotina</taxon>
        <taxon>Sordariomycetes</taxon>
        <taxon>Hypocreomycetidae</taxon>
        <taxon>Hypocreales</taxon>
        <taxon>Nectriaceae</taxon>
        <taxon>Fusarium</taxon>
        <taxon>Fusarium solani species complex</taxon>
    </lineage>
</organism>
<keyword evidence="2" id="KW-1185">Reference proteome</keyword>
<sequence length="99" mass="11553">MARLDKLGRQVYLGIQWLLKLPMNVYRVKDRYAKVKLADACLVLMQAVNVDAHKPNTSDCGVGLFRYQLRQIRPWSSRWLLGLITISQKPCQNSRIPYY</sequence>
<gene>
    <name evidence="1" type="ORF">CDV31_007827</name>
</gene>
<protein>
    <submittedName>
        <fullName evidence="1">Uncharacterized protein</fullName>
    </submittedName>
</protein>
<dbReference type="Proteomes" id="UP000288429">
    <property type="component" value="Unassembled WGS sequence"/>
</dbReference>
<dbReference type="EMBL" id="NIZV01000099">
    <property type="protein sequence ID" value="RSM09060.1"/>
    <property type="molecule type" value="Genomic_DNA"/>
</dbReference>
<proteinExistence type="predicted"/>
<name>A0A428U413_9HYPO</name>
<accession>A0A428U413</accession>
<dbReference type="AlphaFoldDB" id="A0A428U413"/>
<evidence type="ECO:0000313" key="1">
    <source>
        <dbReference type="EMBL" id="RSM09060.1"/>
    </source>
</evidence>
<evidence type="ECO:0000313" key="2">
    <source>
        <dbReference type="Proteomes" id="UP000288429"/>
    </source>
</evidence>
<comment type="caution">
    <text evidence="1">The sequence shown here is derived from an EMBL/GenBank/DDBJ whole genome shotgun (WGS) entry which is preliminary data.</text>
</comment>